<name>A0A119UXG2_9BURK</name>
<dbReference type="Gene3D" id="3.40.50.300">
    <property type="entry name" value="P-loop containing nucleotide triphosphate hydrolases"/>
    <property type="match status" value="2"/>
</dbReference>
<accession>A0A119UXG2</accession>
<gene>
    <name evidence="3" type="ORF">WM16_05475</name>
</gene>
<evidence type="ECO:0000313" key="4">
    <source>
        <dbReference type="Proteomes" id="UP000065504"/>
    </source>
</evidence>
<dbReference type="Pfam" id="PF01935">
    <property type="entry name" value="DUF87"/>
    <property type="match status" value="1"/>
</dbReference>
<organism evidence="3 4">
    <name type="scientific">Burkholderia ubonensis</name>
    <dbReference type="NCBI Taxonomy" id="101571"/>
    <lineage>
        <taxon>Bacteria</taxon>
        <taxon>Pseudomonadati</taxon>
        <taxon>Pseudomonadota</taxon>
        <taxon>Betaproteobacteria</taxon>
        <taxon>Burkholderiales</taxon>
        <taxon>Burkholderiaceae</taxon>
        <taxon>Burkholderia</taxon>
        <taxon>Burkholderia cepacia complex</taxon>
    </lineage>
</organism>
<dbReference type="PANTHER" id="PTHR30121:SF6">
    <property type="entry name" value="SLR6007 PROTEIN"/>
    <property type="match status" value="1"/>
</dbReference>
<sequence>MLGMVRNATPEDWDRMSIFCRQLSGKQKAKFNLLRRKLKLIDYKSLAGLDDLDLAEIQVLWKGKIAPVTITAGFSNGKANSKIPVESKVAELLLVGEQDALSDVAEAVSQTTQAAESEQSQGEDEPLTYGGGENSSAISGEEIVATARADIIALCKSRSTTAEWGGVIEIESDRLEALTEVSAFKSWQPFLFSDFRGWLNEFVEAELAPTVCGELAERLAESRNRLIKHIGEFSVSPVALLAGRPEVLSAAEDFLETYDQLLKQLQAGYQEMFSQAMDEAERLVHWLLAMELYVFHRDSAVEVLLSPIHPLSLWRSVAMVKDLQMLGHKLSDLERRTLIAAAADDLQFLNVLVLPKIAAHDGNTRLLGHAGSIAHMPLFKEAPRGVLEPDGLNSVGHLAQLVSQLRPFARPGLQVALVNAPRPSKFIESILDGLDFDDATTEENFWGVHLRFRYTSEDTRGWTSELEDMDDQLKERIRQGQEKGVVTLSVQSETKKWSDLVSEIERLPAHLTVVFDPFEVRTSLVSRASLHDLSPWMPTCEYRYNKLKKQIMIVPVAEEYVFATYFAVATLVHGELRSNTATHQPQVAQVKEWLDQLARASTWTVIADPHRVMLPRLGDCEVIDRRIDRARQITTFGSDLSPFVRRLDQQLRKTHFVAQATTLEQLIRDLVAMEPNGILGLVGGDKSKHVKGALGKLIAMRWYRRLEPSGLAVSLDTQNAARWLTAGGHSNEKADLLGLREEAGDLIIDVIEVKTHDEAIPYTINNGVVKGHAVDQVLATLHALAEVFGSNGDTPLAKPRREVLREHLYTALLRDLEPGHIERWHGLLKDLFNGNIKVRLAGRIVHVQLASVANSGRQTFLTASGIPIRIDTLSATDVDLVLTTTRMMKDGLVEAIPAETTVTAPDDIDSSRALQMLRREAEASIERHTDWSNAADYEDSLPSVDVTEAGSAIEAVKHHADEESHTSKVATENDGTIAPNQALEVELGEEVNSKDPVNWAPGRQSNGFFLVLGASGSGKTETLKVLGTGIANFGVPVLVLDFHGDVVFPGLKSVLMSSGTSSIVGINPMELDSKSAEETGLYDQRKVLRDMIRNAVPALGHRQNAILRDAIEEAYENAGFDDSNPATWNNSPPNFGDVEAILAAWAEDDSKKSQRSSIEGCLAAIQEIFEHPVFQRENHVAVDEILSSNVRLDLSKLPDEVRYIAAETLLRKLFRVLRLRGPIPVQPTDDHQRFRLFVVVDEAKILSTGAGDPDAPDRILNLLFTEARKFGIGMILASQMSDHFGSEVKANAATWLVLKPMDIREAKKNAPNVHVDPEALTSLRGRGDGYFRDRTSARARRIQVSPIAIVPADKD</sequence>
<dbReference type="EMBL" id="LPLU01000044">
    <property type="protein sequence ID" value="KWK80366.1"/>
    <property type="molecule type" value="Genomic_DNA"/>
</dbReference>
<dbReference type="PANTHER" id="PTHR30121">
    <property type="entry name" value="UNCHARACTERIZED PROTEIN YJGR-RELATED"/>
    <property type="match status" value="1"/>
</dbReference>
<dbReference type="InterPro" id="IPR027417">
    <property type="entry name" value="P-loop_NTPase"/>
</dbReference>
<evidence type="ECO:0000256" key="1">
    <source>
        <dbReference type="SAM" id="MobiDB-lite"/>
    </source>
</evidence>
<proteinExistence type="predicted"/>
<feature type="domain" description="Helicase HerA central" evidence="2">
    <location>
        <begin position="1009"/>
        <end position="1212"/>
    </location>
</feature>
<reference evidence="3 4" key="1">
    <citation type="submission" date="2015-11" db="EMBL/GenBank/DDBJ databases">
        <title>Expanding the genomic diversity of Burkholderia species for the development of highly accurate diagnostics.</title>
        <authorList>
            <person name="Sahl J."/>
            <person name="Keim P."/>
            <person name="Wagner D."/>
        </authorList>
    </citation>
    <scope>NUCLEOTIDE SEQUENCE [LARGE SCALE GENOMIC DNA]</scope>
    <source>
        <strain evidence="3 4">MSMB782WGS</strain>
    </source>
</reference>
<dbReference type="SUPFAM" id="SSF52540">
    <property type="entry name" value="P-loop containing nucleoside triphosphate hydrolases"/>
    <property type="match status" value="1"/>
</dbReference>
<dbReference type="Proteomes" id="UP000065504">
    <property type="component" value="Unassembled WGS sequence"/>
</dbReference>
<comment type="caution">
    <text evidence="3">The sequence shown here is derived from an EMBL/GenBank/DDBJ whole genome shotgun (WGS) entry which is preliminary data.</text>
</comment>
<dbReference type="InterPro" id="IPR051162">
    <property type="entry name" value="T4SS_component"/>
</dbReference>
<evidence type="ECO:0000259" key="2">
    <source>
        <dbReference type="Pfam" id="PF01935"/>
    </source>
</evidence>
<dbReference type="InterPro" id="IPR002789">
    <property type="entry name" value="HerA_central"/>
</dbReference>
<evidence type="ECO:0000313" key="3">
    <source>
        <dbReference type="EMBL" id="KWK80366.1"/>
    </source>
</evidence>
<feature type="region of interest" description="Disordered" evidence="1">
    <location>
        <begin position="958"/>
        <end position="977"/>
    </location>
</feature>
<feature type="region of interest" description="Disordered" evidence="1">
    <location>
        <begin position="112"/>
        <end position="134"/>
    </location>
</feature>
<protein>
    <recommendedName>
        <fullName evidence="2">Helicase HerA central domain-containing protein</fullName>
    </recommendedName>
</protein>